<dbReference type="EMBL" id="AP023322">
    <property type="protein sequence ID" value="BCI62277.1"/>
    <property type="molecule type" value="Genomic_DNA"/>
</dbReference>
<evidence type="ECO:0000313" key="2">
    <source>
        <dbReference type="Proteomes" id="UP000594042"/>
    </source>
</evidence>
<proteinExistence type="predicted"/>
<dbReference type="KEGG" id="copr:Cop2CBH44_06300"/>
<dbReference type="RefSeq" id="WP_021930231.1">
    <property type="nucleotide sequence ID" value="NZ_AP023322.1"/>
</dbReference>
<dbReference type="InterPro" id="IPR007398">
    <property type="entry name" value="BioG"/>
</dbReference>
<dbReference type="InterPro" id="IPR029058">
    <property type="entry name" value="AB_hydrolase_fold"/>
</dbReference>
<protein>
    <submittedName>
        <fullName evidence="1">Biotin synthase</fullName>
    </submittedName>
</protein>
<gene>
    <name evidence="1" type="ORF">Cop2CBH44_06300</name>
</gene>
<dbReference type="SUPFAM" id="SSF53474">
    <property type="entry name" value="alpha/beta-Hydrolases"/>
    <property type="match status" value="1"/>
</dbReference>
<reference evidence="2" key="1">
    <citation type="submission" date="2020-07" db="EMBL/GenBank/DDBJ databases">
        <title>Complete genome sequencing of Coprobacter sp. strain 2CBH44.</title>
        <authorList>
            <person name="Sakamoto M."/>
            <person name="Murakami T."/>
            <person name="Mori H."/>
        </authorList>
    </citation>
    <scope>NUCLEOTIDE SEQUENCE [LARGE SCALE GENOMIC DNA]</scope>
    <source>
        <strain evidence="2">2CBH44</strain>
    </source>
</reference>
<evidence type="ECO:0000313" key="1">
    <source>
        <dbReference type="EMBL" id="BCI62277.1"/>
    </source>
</evidence>
<name>A0A7G1HXF1_9BACT</name>
<dbReference type="Pfam" id="PF04301">
    <property type="entry name" value="BioG"/>
    <property type="match status" value="1"/>
</dbReference>
<accession>A0A7G1HXF1</accession>
<dbReference type="Proteomes" id="UP000594042">
    <property type="component" value="Chromosome"/>
</dbReference>
<keyword evidence="2" id="KW-1185">Reference proteome</keyword>
<organism evidence="1 2">
    <name type="scientific">Coprobacter secundus subsp. similis</name>
    <dbReference type="NCBI Taxonomy" id="2751153"/>
    <lineage>
        <taxon>Bacteria</taxon>
        <taxon>Pseudomonadati</taxon>
        <taxon>Bacteroidota</taxon>
        <taxon>Bacteroidia</taxon>
        <taxon>Bacteroidales</taxon>
        <taxon>Barnesiellaceae</taxon>
        <taxon>Coprobacter</taxon>
    </lineage>
</organism>
<dbReference type="AlphaFoldDB" id="A0A7G1HXF1"/>
<sequence>MKYYFLKHNNESRLLLFFAGWGMDYHVFPELGEFNGDVCICYDYAEMNFNESLFVEYNHIKLVSWSMGVWVASFLLQHKRLKFEKKIAINGTLYPIDYNKGLIPEIYDATLHSLTEKSLLKFYRRMCNGKDLLALFMEHKPQRTLDSVKRELMMIGKTALSSPTPIFNWDEIFIGDKDLIFTTANQKNAWNGQACCNVIPASHYINFNFILRDEEEYK</sequence>